<sequence length="491" mass="56585">MYQKVYFGVLGFVMIGALLNFLTLCELRNKYPRNSCATSFHNLQGFNRTTKFEYLINLYLRPWKVNTAFGFNVQIHKETFDYLEPLLRMGGFRVRLHQRRVFYRVTGHWYQTYRNQRMEWLLSFLVDLLNPNSEMNLSPAQKMLLDYENPIEFFVNVGDGPRVTSDSSSGSIAGLPIFSFRTSLLHIDIPIPDPVEYGSNGNYTWSADEQPETRNRSAETHTEVPWEMKESKAVFRGSSSCFQLHENNWYLCPRISVAKLSALKPDLLDAGITSWIKLSPTSPPEDVEAKLGLRLKQTLTHQEEATYKYILDVDGGLGSSRKRGILGSGSVLLAQDSPWKQWYEPLLVPFQHYVPVDRNLEDLLDKILWSKENDATVKNMAQRAKLFALENLSLEAIREYWSLLLLNYAALLRDIPPLDTPVGYNPCTSNKSLVRHGPLGCFRLWLEFKKNDTKVPFGCRYRSSSSSHLCWRKIPGYPKETKYGTDAPYRL</sequence>
<feature type="domain" description="Glycosyl transferase CAP10" evidence="4">
    <location>
        <begin position="151"/>
        <end position="415"/>
    </location>
</feature>
<keyword evidence="6" id="KW-1185">Reference proteome</keyword>
<organism evidence="5 6">
    <name type="scientific">Galdieria yellowstonensis</name>
    <dbReference type="NCBI Taxonomy" id="3028027"/>
    <lineage>
        <taxon>Eukaryota</taxon>
        <taxon>Rhodophyta</taxon>
        <taxon>Bangiophyceae</taxon>
        <taxon>Galdieriales</taxon>
        <taxon>Galdieriaceae</taxon>
        <taxon>Galdieria</taxon>
    </lineage>
</organism>
<dbReference type="SMART" id="SM00672">
    <property type="entry name" value="CAP10"/>
    <property type="match status" value="1"/>
</dbReference>
<evidence type="ECO:0000256" key="3">
    <source>
        <dbReference type="SAM" id="Phobius"/>
    </source>
</evidence>
<evidence type="ECO:0000313" key="5">
    <source>
        <dbReference type="EMBL" id="KAK4527091.1"/>
    </source>
</evidence>
<dbReference type="PANTHER" id="PTHR12203">
    <property type="entry name" value="KDEL LYS-ASP-GLU-LEU CONTAINING - RELATED"/>
    <property type="match status" value="1"/>
</dbReference>
<keyword evidence="3" id="KW-0472">Membrane</keyword>
<accession>A0AAV9IIR2</accession>
<comment type="similarity">
    <text evidence="1">Belongs to the glycosyltransferase 90 family.</text>
</comment>
<name>A0AAV9IIR2_9RHOD</name>
<dbReference type="Proteomes" id="UP001300502">
    <property type="component" value="Unassembled WGS sequence"/>
</dbReference>
<comment type="caution">
    <text evidence="5">The sequence shown here is derived from an EMBL/GenBank/DDBJ whole genome shotgun (WGS) entry which is preliminary data.</text>
</comment>
<keyword evidence="3" id="KW-1133">Transmembrane helix</keyword>
<dbReference type="InterPro" id="IPR051091">
    <property type="entry name" value="O-Glucosyltr/Glycosyltrsf_90"/>
</dbReference>
<evidence type="ECO:0000259" key="4">
    <source>
        <dbReference type="SMART" id="SM00672"/>
    </source>
</evidence>
<dbReference type="InterPro" id="IPR006598">
    <property type="entry name" value="CAP10"/>
</dbReference>
<gene>
    <name evidence="5" type="ORF">GAYE_SCF34G5013</name>
</gene>
<keyword evidence="2" id="KW-0808">Transferase</keyword>
<feature type="transmembrane region" description="Helical" evidence="3">
    <location>
        <begin position="6"/>
        <end position="25"/>
    </location>
</feature>
<protein>
    <recommendedName>
        <fullName evidence="4">Glycosyl transferase CAP10 domain-containing protein</fullName>
    </recommendedName>
</protein>
<dbReference type="Pfam" id="PF05686">
    <property type="entry name" value="Glyco_transf_90"/>
    <property type="match status" value="1"/>
</dbReference>
<dbReference type="EMBL" id="JANCYU010000047">
    <property type="protein sequence ID" value="KAK4527091.1"/>
    <property type="molecule type" value="Genomic_DNA"/>
</dbReference>
<reference evidence="5 6" key="1">
    <citation type="submission" date="2022-07" db="EMBL/GenBank/DDBJ databases">
        <title>Genome-wide signatures of adaptation to extreme environments.</title>
        <authorList>
            <person name="Cho C.H."/>
            <person name="Yoon H.S."/>
        </authorList>
    </citation>
    <scope>NUCLEOTIDE SEQUENCE [LARGE SCALE GENOMIC DNA]</scope>
    <source>
        <strain evidence="5 6">108.79 E11</strain>
    </source>
</reference>
<dbReference type="GO" id="GO:0016740">
    <property type="term" value="F:transferase activity"/>
    <property type="evidence" value="ECO:0007669"/>
    <property type="project" value="UniProtKB-KW"/>
</dbReference>
<evidence type="ECO:0000313" key="6">
    <source>
        <dbReference type="Proteomes" id="UP001300502"/>
    </source>
</evidence>
<evidence type="ECO:0000256" key="1">
    <source>
        <dbReference type="ARBA" id="ARBA00010118"/>
    </source>
</evidence>
<keyword evidence="3" id="KW-0812">Transmembrane</keyword>
<dbReference type="PANTHER" id="PTHR12203:SF35">
    <property type="entry name" value="PROTEIN O-GLUCOSYLTRANSFERASE 1"/>
    <property type="match status" value="1"/>
</dbReference>
<dbReference type="AlphaFoldDB" id="A0AAV9IIR2"/>
<proteinExistence type="inferred from homology"/>
<evidence type="ECO:0000256" key="2">
    <source>
        <dbReference type="ARBA" id="ARBA00022679"/>
    </source>
</evidence>